<evidence type="ECO:0000313" key="8">
    <source>
        <dbReference type="EMBL" id="AUG54827.1"/>
    </source>
</evidence>
<feature type="compositionally biased region" description="Basic and acidic residues" evidence="5">
    <location>
        <begin position="73"/>
        <end position="95"/>
    </location>
</feature>
<evidence type="ECO:0000256" key="5">
    <source>
        <dbReference type="SAM" id="MobiDB-lite"/>
    </source>
</evidence>
<evidence type="ECO:0000313" key="9">
    <source>
        <dbReference type="EMBL" id="PKR53674.1"/>
    </source>
</evidence>
<evidence type="ECO:0000259" key="7">
    <source>
        <dbReference type="Pfam" id="PF06305"/>
    </source>
</evidence>
<dbReference type="RefSeq" id="WP_101267626.1">
    <property type="nucleotide sequence ID" value="NZ_CP024199.1"/>
</dbReference>
<feature type="transmembrane region" description="Helical" evidence="6">
    <location>
        <begin position="5"/>
        <end position="22"/>
    </location>
</feature>
<gene>
    <name evidence="9" type="ORF">COO20_14200</name>
    <name evidence="8" type="ORF">CSC3H3_20460</name>
</gene>
<organism evidence="9 11">
    <name type="scientific">Thalassospira marina</name>
    <dbReference type="NCBI Taxonomy" id="2048283"/>
    <lineage>
        <taxon>Bacteria</taxon>
        <taxon>Pseudomonadati</taxon>
        <taxon>Pseudomonadota</taxon>
        <taxon>Alphaproteobacteria</taxon>
        <taxon>Rhodospirillales</taxon>
        <taxon>Thalassospiraceae</taxon>
        <taxon>Thalassospira</taxon>
    </lineage>
</organism>
<dbReference type="OrthoDB" id="7357768at2"/>
<evidence type="ECO:0000256" key="2">
    <source>
        <dbReference type="ARBA" id="ARBA00022692"/>
    </source>
</evidence>
<name>A0A2N3KSY4_9PROT</name>
<accession>A0A2N3KSY4</accession>
<keyword evidence="10" id="KW-1185">Reference proteome</keyword>
<evidence type="ECO:0000256" key="4">
    <source>
        <dbReference type="ARBA" id="ARBA00023136"/>
    </source>
</evidence>
<sequence length="128" mass="14297">MRVLYWIIAIPLTILITIFAVANRQATTLSLWPLPFEMDLPLFVPVLGALLLGLLIGLLFEWLLTGKHRRANRKMESELTRLRRAQEAAREEERAAIASQKQAGQPPMVDAQSRADKTNTAPIQPAGV</sequence>
<keyword evidence="2 6" id="KW-0812">Transmembrane</keyword>
<proteinExistence type="predicted"/>
<dbReference type="Proteomes" id="UP000233597">
    <property type="component" value="Unassembled WGS sequence"/>
</dbReference>
<feature type="transmembrane region" description="Helical" evidence="6">
    <location>
        <begin position="42"/>
        <end position="64"/>
    </location>
</feature>
<evidence type="ECO:0000256" key="3">
    <source>
        <dbReference type="ARBA" id="ARBA00022989"/>
    </source>
</evidence>
<feature type="domain" description="Lipopolysaccharide assembly protein A" evidence="7">
    <location>
        <begin position="23"/>
        <end position="85"/>
    </location>
</feature>
<dbReference type="InterPro" id="IPR010445">
    <property type="entry name" value="LapA_dom"/>
</dbReference>
<keyword evidence="1" id="KW-1003">Cell membrane</keyword>
<dbReference type="Pfam" id="PF06305">
    <property type="entry name" value="LapA_dom"/>
    <property type="match status" value="1"/>
</dbReference>
<dbReference type="AlphaFoldDB" id="A0A2N3KSY4"/>
<evidence type="ECO:0000313" key="11">
    <source>
        <dbReference type="Proteomes" id="UP000233597"/>
    </source>
</evidence>
<keyword evidence="4 6" id="KW-0472">Membrane</keyword>
<reference evidence="8 10" key="2">
    <citation type="submission" date="2017-10" db="EMBL/GenBank/DDBJ databases">
        <title>Biodiversity and function of Thalassospira species in the particle-attached aromatic-hydrocarbon-degrading consortia from the surface seawater of the China South Sea.</title>
        <authorList>
            <person name="Dong C."/>
            <person name="Liu R."/>
            <person name="Shao Z."/>
        </authorList>
    </citation>
    <scope>NUCLEOTIDE SEQUENCE [LARGE SCALE GENOMIC DNA]</scope>
    <source>
        <strain evidence="8 10">CSC3H3</strain>
    </source>
</reference>
<keyword evidence="3 6" id="KW-1133">Transmembrane helix</keyword>
<evidence type="ECO:0000256" key="6">
    <source>
        <dbReference type="SAM" id="Phobius"/>
    </source>
</evidence>
<dbReference type="GO" id="GO:0005886">
    <property type="term" value="C:plasma membrane"/>
    <property type="evidence" value="ECO:0007669"/>
    <property type="project" value="InterPro"/>
</dbReference>
<protein>
    <recommendedName>
        <fullName evidence="7">Lipopolysaccharide assembly protein A domain-containing protein</fullName>
    </recommendedName>
</protein>
<dbReference type="Proteomes" id="UP000233458">
    <property type="component" value="Chromosome"/>
</dbReference>
<dbReference type="EMBL" id="NWTK01000008">
    <property type="protein sequence ID" value="PKR53674.1"/>
    <property type="molecule type" value="Genomic_DNA"/>
</dbReference>
<evidence type="ECO:0000313" key="10">
    <source>
        <dbReference type="Proteomes" id="UP000233458"/>
    </source>
</evidence>
<evidence type="ECO:0000256" key="1">
    <source>
        <dbReference type="ARBA" id="ARBA00022475"/>
    </source>
</evidence>
<feature type="region of interest" description="Disordered" evidence="5">
    <location>
        <begin position="70"/>
        <end position="128"/>
    </location>
</feature>
<dbReference type="EMBL" id="CP024199">
    <property type="protein sequence ID" value="AUG54827.1"/>
    <property type="molecule type" value="Genomic_DNA"/>
</dbReference>
<dbReference type="KEGG" id="thac:CSC3H3_20460"/>
<reference evidence="9 11" key="1">
    <citation type="submission" date="2017-09" db="EMBL/GenBank/DDBJ databases">
        <title>Biodiversity and function of Thalassospira species in the particle-attached aromatic-hydrocarbon-degrading consortia from the surface seawater of the South China Sea.</title>
        <authorList>
            <person name="Dong C."/>
            <person name="Liu R."/>
            <person name="Shao Z."/>
        </authorList>
    </citation>
    <scope>NUCLEOTIDE SEQUENCE [LARGE SCALE GENOMIC DNA]</scope>
    <source>
        <strain evidence="9 11">CSC1P2</strain>
    </source>
</reference>